<evidence type="ECO:0000313" key="4">
    <source>
        <dbReference type="EMBL" id="UOQ44287.1"/>
    </source>
</evidence>
<proteinExistence type="inferred from homology"/>
<keyword evidence="1 3" id="KW-0456">Lyase</keyword>
<dbReference type="SUPFAM" id="SSF51569">
    <property type="entry name" value="Aldolase"/>
    <property type="match status" value="1"/>
</dbReference>
<dbReference type="InterPro" id="IPR020625">
    <property type="entry name" value="Schiff_base-form_aldolases_AS"/>
</dbReference>
<dbReference type="CDD" id="cd00408">
    <property type="entry name" value="DHDPS-like"/>
    <property type="match status" value="1"/>
</dbReference>
<dbReference type="SMART" id="SM01130">
    <property type="entry name" value="DHDPS"/>
    <property type="match status" value="1"/>
</dbReference>
<dbReference type="PRINTS" id="PR00146">
    <property type="entry name" value="DHPICSNTHASE"/>
</dbReference>
<dbReference type="PROSITE" id="PS00666">
    <property type="entry name" value="DHDPS_2"/>
    <property type="match status" value="1"/>
</dbReference>
<organism evidence="4 5">
    <name type="scientific">Halobacillus salinarum</name>
    <dbReference type="NCBI Taxonomy" id="2932257"/>
    <lineage>
        <taxon>Bacteria</taxon>
        <taxon>Bacillati</taxon>
        <taxon>Bacillota</taxon>
        <taxon>Bacilli</taxon>
        <taxon>Bacillales</taxon>
        <taxon>Bacillaceae</taxon>
        <taxon>Halobacillus</taxon>
    </lineage>
</organism>
<keyword evidence="5" id="KW-1185">Reference proteome</keyword>
<dbReference type="PANTHER" id="PTHR12128">
    <property type="entry name" value="DIHYDRODIPICOLINATE SYNTHASE"/>
    <property type="match status" value="1"/>
</dbReference>
<keyword evidence="2" id="KW-0704">Schiff base</keyword>
<dbReference type="InterPro" id="IPR002220">
    <property type="entry name" value="DapA-like"/>
</dbReference>
<dbReference type="RefSeq" id="WP_244710125.1">
    <property type="nucleotide sequence ID" value="NZ_CP095073.1"/>
</dbReference>
<evidence type="ECO:0000256" key="3">
    <source>
        <dbReference type="PIRNR" id="PIRNR001365"/>
    </source>
</evidence>
<evidence type="ECO:0000256" key="1">
    <source>
        <dbReference type="ARBA" id="ARBA00023239"/>
    </source>
</evidence>
<name>A0ABY4EIJ9_9BACI</name>
<evidence type="ECO:0000256" key="2">
    <source>
        <dbReference type="ARBA" id="ARBA00023270"/>
    </source>
</evidence>
<dbReference type="EMBL" id="CP095073">
    <property type="protein sequence ID" value="UOQ44287.1"/>
    <property type="molecule type" value="Genomic_DNA"/>
</dbReference>
<dbReference type="InterPro" id="IPR013785">
    <property type="entry name" value="Aldolase_TIM"/>
</dbReference>
<evidence type="ECO:0000313" key="5">
    <source>
        <dbReference type="Proteomes" id="UP000831787"/>
    </source>
</evidence>
<gene>
    <name evidence="4" type="ORF">MUN89_20960</name>
</gene>
<reference evidence="4 5" key="1">
    <citation type="submission" date="2022-04" db="EMBL/GenBank/DDBJ databases">
        <title>Halobacillus sp. isolated from saltern.</title>
        <authorList>
            <person name="Won M."/>
            <person name="Lee C.-M."/>
            <person name="Woen H.-Y."/>
            <person name="Kwon S.-W."/>
        </authorList>
    </citation>
    <scope>NUCLEOTIDE SEQUENCE [LARGE SCALE GENOMIC DNA]</scope>
    <source>
        <strain evidence="4 5">SSBR10-3</strain>
    </source>
</reference>
<comment type="similarity">
    <text evidence="3">Belongs to the DapA family.</text>
</comment>
<accession>A0ABY4EIJ9</accession>
<sequence length="307" mass="33994">MKTRFHGVIPPVPTILYKNGQLDKAGMGNLIDFLIHSRVDGLFFLGSGGEFSQMSKELRKEAAEFVIQYTNGRIPVLIGTGTPGTLETIELSLHASEAGADGVVVINPYYFPLTENSLYQHFAEVAENVDLPIILYNFPELTGRDLSPELVSQLAQAYPNIVGIKDTVQSVGHTRELIVSVKKKREDFAVFSGYDDHFLNTLSLGGDGSIPLTASFAPELSVGIYDSFKQGDYQQMINFHKNLARLPLLYKLDSPFMNVAKEAIKLRGIEVSTDVLPPVRSLSQEKIDQIEDIVSQVLRDIHVDVKL</sequence>
<dbReference type="PANTHER" id="PTHR12128:SF28">
    <property type="entry name" value="2-DEHYDRO-3-DEOXY-D-GLUCONATE ALDOLASE YAGE-RELATED"/>
    <property type="match status" value="1"/>
</dbReference>
<protein>
    <submittedName>
        <fullName evidence="4">Dihydrodipicolinate synthase family protein</fullName>
    </submittedName>
</protein>
<dbReference type="PIRSF" id="PIRSF001365">
    <property type="entry name" value="DHDPS"/>
    <property type="match status" value="1"/>
</dbReference>
<dbReference type="Gene3D" id="3.20.20.70">
    <property type="entry name" value="Aldolase class I"/>
    <property type="match status" value="1"/>
</dbReference>
<dbReference type="Proteomes" id="UP000831787">
    <property type="component" value="Chromosome"/>
</dbReference>
<dbReference type="Pfam" id="PF00701">
    <property type="entry name" value="DHDPS"/>
    <property type="match status" value="1"/>
</dbReference>